<protein>
    <recommendedName>
        <fullName evidence="1">Cupin type-2 domain-containing protein</fullName>
    </recommendedName>
</protein>
<dbReference type="InterPro" id="IPR011051">
    <property type="entry name" value="RmlC_Cupin_sf"/>
</dbReference>
<dbReference type="InterPro" id="IPR053146">
    <property type="entry name" value="QDO-like"/>
</dbReference>
<dbReference type="PATRIC" id="fig|1003195.29.peg.7357"/>
<keyword evidence="2" id="KW-0614">Plasmid</keyword>
<organism evidence="2 3">
    <name type="scientific">Streptantibioticus cattleyicolor (strain ATCC 35852 / DSM 46488 / JCM 4925 / NBRC 14057 / NRRL 8057)</name>
    <name type="common">Streptomyces cattleya</name>
    <dbReference type="NCBI Taxonomy" id="1003195"/>
    <lineage>
        <taxon>Bacteria</taxon>
        <taxon>Bacillati</taxon>
        <taxon>Actinomycetota</taxon>
        <taxon>Actinomycetes</taxon>
        <taxon>Kitasatosporales</taxon>
        <taxon>Streptomycetaceae</taxon>
        <taxon>Streptantibioticus</taxon>
    </lineage>
</organism>
<evidence type="ECO:0000313" key="2">
    <source>
        <dbReference type="EMBL" id="AEW99750.1"/>
    </source>
</evidence>
<dbReference type="HOGENOM" id="CLU_103066_0_0_11"/>
<dbReference type="EMBL" id="CP003229">
    <property type="protein sequence ID" value="AEW99750.1"/>
    <property type="molecule type" value="Genomic_DNA"/>
</dbReference>
<dbReference type="SUPFAM" id="SSF51182">
    <property type="entry name" value="RmlC-like cupins"/>
    <property type="match status" value="1"/>
</dbReference>
<dbReference type="PANTHER" id="PTHR36440:SF1">
    <property type="entry name" value="PUTATIVE (AFU_ORTHOLOGUE AFUA_8G07350)-RELATED"/>
    <property type="match status" value="1"/>
</dbReference>
<dbReference type="PANTHER" id="PTHR36440">
    <property type="entry name" value="PUTATIVE (AFU_ORTHOLOGUE AFUA_8G07350)-RELATED"/>
    <property type="match status" value="1"/>
</dbReference>
<proteinExistence type="predicted"/>
<feature type="domain" description="Cupin type-2" evidence="1">
    <location>
        <begin position="39"/>
        <end position="108"/>
    </location>
</feature>
<dbReference type="InterPro" id="IPR013096">
    <property type="entry name" value="Cupin_2"/>
</dbReference>
<dbReference type="Proteomes" id="UP000007842">
    <property type="component" value="Plasmid pSCATT"/>
</dbReference>
<accession>G8XH33</accession>
<name>G8XH33_STREN</name>
<dbReference type="InterPro" id="IPR014710">
    <property type="entry name" value="RmlC-like_jellyroll"/>
</dbReference>
<evidence type="ECO:0000259" key="1">
    <source>
        <dbReference type="Pfam" id="PF07883"/>
    </source>
</evidence>
<dbReference type="AlphaFoldDB" id="G8XH33"/>
<reference evidence="3" key="1">
    <citation type="submission" date="2011-12" db="EMBL/GenBank/DDBJ databases">
        <title>Complete genome sequence of Streptomyces cattleya strain DSM 46488.</title>
        <authorList>
            <person name="Ou H.-Y."/>
            <person name="Li P."/>
            <person name="Zhao C."/>
            <person name="O'Hagan D."/>
            <person name="Deng Z."/>
        </authorList>
    </citation>
    <scope>NUCLEOTIDE SEQUENCE [LARGE SCALE GENOMIC DNA]</scope>
    <source>
        <strain evidence="3">ATCC 35852 / DSM 46488 / JCM 4925 / NBRC 14057 / NRRL 8057</strain>
        <plasmid evidence="3">Plasmid pSCATT</plasmid>
    </source>
</reference>
<dbReference type="Pfam" id="PF07883">
    <property type="entry name" value="Cupin_2"/>
    <property type="match status" value="1"/>
</dbReference>
<dbReference type="KEGG" id="scy:SCATT_p15570"/>
<dbReference type="Gene3D" id="2.60.120.10">
    <property type="entry name" value="Jelly Rolls"/>
    <property type="match status" value="1"/>
</dbReference>
<geneLocation type="plasmid" evidence="2 3">
    <name>pSCATT</name>
</geneLocation>
<keyword evidence="3" id="KW-1185">Reference proteome</keyword>
<gene>
    <name evidence="2" type="ordered locus">SCATT_p15570</name>
</gene>
<evidence type="ECO:0000313" key="3">
    <source>
        <dbReference type="Proteomes" id="UP000007842"/>
    </source>
</evidence>
<sequence>MHDASIVMPDGGEVIEFGPIRMRILEDGSATGHRLAISEVTLAPRGSGPVLHRHARHDEGFYILSGTARFTIGERERDVPPGTLVVVPPDVPHTFANPTDEPVVFLATFSPDLFVRYFREVRDALADGRELTGQAERRLLSRYGTTPVTGHT</sequence>